<dbReference type="EMBL" id="MJLZ01000016">
    <property type="protein sequence ID" value="RLM24470.1"/>
    <property type="molecule type" value="Genomic_DNA"/>
</dbReference>
<dbReference type="Pfam" id="PF12532">
    <property type="entry name" value="DUF3732"/>
    <property type="match status" value="1"/>
</dbReference>
<gene>
    <name evidence="1" type="ORF">BIY29_08690</name>
</gene>
<sequence length="84" mass="9722">MIKGHSLDKMGAEQDLKITRQNDIISTRRIFEMLSNAIEENSYNFQVIVLEHAGESIWGQVKNTYEVANWKDEGDGLIPKEWLQ</sequence>
<keyword evidence="2" id="KW-1185">Reference proteome</keyword>
<dbReference type="Proteomes" id="UP000285648">
    <property type="component" value="Unassembled WGS sequence"/>
</dbReference>
<accession>A0A421DPE9</accession>
<proteinExistence type="predicted"/>
<dbReference type="AlphaFoldDB" id="A0A421DPE9"/>
<evidence type="ECO:0000313" key="2">
    <source>
        <dbReference type="Proteomes" id="UP000285648"/>
    </source>
</evidence>
<dbReference type="OrthoDB" id="103556at2"/>
<dbReference type="InterPro" id="IPR022205">
    <property type="entry name" value="DUF3732"/>
</dbReference>
<reference evidence="1 2" key="1">
    <citation type="submission" date="2016-09" db="EMBL/GenBank/DDBJ databases">
        <authorList>
            <person name="Doonan J."/>
            <person name="Pachebat J.A."/>
            <person name="Golyshin P.N."/>
            <person name="Denman S."/>
            <person name="Mcdonald J.E."/>
        </authorList>
    </citation>
    <scope>NUCLEOTIDE SEQUENCE [LARGE SCALE GENOMIC DNA]</scope>
    <source>
        <strain evidence="1 2">NCPPB 3934</strain>
    </source>
</reference>
<name>A0A421DPE9_9GAMM</name>
<evidence type="ECO:0000313" key="1">
    <source>
        <dbReference type="EMBL" id="RLM24470.1"/>
    </source>
</evidence>
<dbReference type="RefSeq" id="WP_121574802.1">
    <property type="nucleotide sequence ID" value="NZ_MJLZ01000016.1"/>
</dbReference>
<comment type="caution">
    <text evidence="1">The sequence shown here is derived from an EMBL/GenBank/DDBJ whole genome shotgun (WGS) entry which is preliminary data.</text>
</comment>
<organism evidence="1 2">
    <name type="scientific">Brenneria alni</name>
    <dbReference type="NCBI Taxonomy" id="71656"/>
    <lineage>
        <taxon>Bacteria</taxon>
        <taxon>Pseudomonadati</taxon>
        <taxon>Pseudomonadota</taxon>
        <taxon>Gammaproteobacteria</taxon>
        <taxon>Enterobacterales</taxon>
        <taxon>Pectobacteriaceae</taxon>
        <taxon>Brenneria</taxon>
    </lineage>
</organism>
<protein>
    <submittedName>
        <fullName evidence="1">Uncharacterized protein</fullName>
    </submittedName>
</protein>